<evidence type="ECO:0000313" key="4">
    <source>
        <dbReference type="Proteomes" id="UP000187085"/>
    </source>
</evidence>
<dbReference type="PIRSF" id="PIRSF009160">
    <property type="entry name" value="UCP009160"/>
    <property type="match status" value="1"/>
</dbReference>
<keyword evidence="4" id="KW-1185">Reference proteome</keyword>
<feature type="transmembrane region" description="Helical" evidence="2">
    <location>
        <begin position="161"/>
        <end position="181"/>
    </location>
</feature>
<protein>
    <recommendedName>
        <fullName evidence="5">Bax inhibitor 1 like family protein</fullName>
    </recommendedName>
</protein>
<dbReference type="STRING" id="554083.BKD30_10385"/>
<keyword evidence="2" id="KW-1133">Transmembrane helix</keyword>
<dbReference type="Proteomes" id="UP000187085">
    <property type="component" value="Unassembled WGS sequence"/>
</dbReference>
<sequence length="302" mass="31611">MAAGGNPLLSNNPAITGRGQYQDGRAGYAPVPPQNSYGQGRFGQGQFGHGQPGHGQSGYGQPNDLQDLYNRPSATPSQTGRMTFDDVIVKTTMTLGLVVVGAAIGWFVPGLMLVGLIGGLVLGLVNAFKREPAPALILAYAALEGLFLGGISSFLEGIYPGIVVQAVVGTLSVFAVTLLLFRSGKVRATPRAMKFFLIALAGYALFSMVNLGLMVFGVTSGMFGLNSANIPGTSIPWGLVIGLLAIGLAAFSLIVDFTSISEGVRNGVPARYAWSAAFGLTVTLVWLYVEILRLLAILRGDE</sequence>
<reference evidence="3 4" key="1">
    <citation type="submission" date="2016-12" db="EMBL/GenBank/DDBJ databases">
        <title>Draft genome of Tersicoccus phoenicis 1P05MA.</title>
        <authorList>
            <person name="Nakajima Y."/>
            <person name="Yoshizawa S."/>
            <person name="Nakamura K."/>
            <person name="Ogura Y."/>
            <person name="Hayashi T."/>
            <person name="Kogure K."/>
        </authorList>
    </citation>
    <scope>NUCLEOTIDE SEQUENCE [LARGE SCALE GENOMIC DNA]</scope>
    <source>
        <strain evidence="3 4">1p05MA</strain>
    </source>
</reference>
<feature type="transmembrane region" description="Helical" evidence="2">
    <location>
        <begin position="193"/>
        <end position="217"/>
    </location>
</feature>
<name>A0A1R1L8D9_9MICC</name>
<dbReference type="PANTHER" id="PTHR41282:SF1">
    <property type="entry name" value="CONSERVED TRANSMEMBRANE PROTEIN-RELATED"/>
    <property type="match status" value="1"/>
</dbReference>
<dbReference type="EMBL" id="MRDE01000068">
    <property type="protein sequence ID" value="OMH23788.1"/>
    <property type="molecule type" value="Genomic_DNA"/>
</dbReference>
<comment type="caution">
    <text evidence="3">The sequence shown here is derived from an EMBL/GenBank/DDBJ whole genome shotgun (WGS) entry which is preliminary data.</text>
</comment>
<feature type="compositionally biased region" description="Gly residues" evidence="1">
    <location>
        <begin position="40"/>
        <end position="58"/>
    </location>
</feature>
<feature type="transmembrane region" description="Helical" evidence="2">
    <location>
        <begin position="272"/>
        <end position="289"/>
    </location>
</feature>
<evidence type="ECO:0000256" key="1">
    <source>
        <dbReference type="SAM" id="MobiDB-lite"/>
    </source>
</evidence>
<feature type="transmembrane region" description="Helical" evidence="2">
    <location>
        <begin position="135"/>
        <end position="155"/>
    </location>
</feature>
<organism evidence="3 4">
    <name type="scientific">Tersicoccus phoenicis</name>
    <dbReference type="NCBI Taxonomy" id="554083"/>
    <lineage>
        <taxon>Bacteria</taxon>
        <taxon>Bacillati</taxon>
        <taxon>Actinomycetota</taxon>
        <taxon>Actinomycetes</taxon>
        <taxon>Micrococcales</taxon>
        <taxon>Micrococcaceae</taxon>
        <taxon>Tersicoccus</taxon>
    </lineage>
</organism>
<dbReference type="OrthoDB" id="116480at2"/>
<feature type="transmembrane region" description="Helical" evidence="2">
    <location>
        <begin position="110"/>
        <end position="128"/>
    </location>
</feature>
<feature type="transmembrane region" description="Helical" evidence="2">
    <location>
        <begin position="237"/>
        <end position="260"/>
    </location>
</feature>
<evidence type="ECO:0000256" key="2">
    <source>
        <dbReference type="SAM" id="Phobius"/>
    </source>
</evidence>
<feature type="region of interest" description="Disordered" evidence="1">
    <location>
        <begin position="1"/>
        <end position="77"/>
    </location>
</feature>
<dbReference type="AlphaFoldDB" id="A0A1R1L8D9"/>
<keyword evidence="2" id="KW-0472">Membrane</keyword>
<dbReference type="PANTHER" id="PTHR41282">
    <property type="entry name" value="CONSERVED TRANSMEMBRANE PROTEIN-RELATED"/>
    <property type="match status" value="1"/>
</dbReference>
<evidence type="ECO:0008006" key="5">
    <source>
        <dbReference type="Google" id="ProtNLM"/>
    </source>
</evidence>
<dbReference type="InterPro" id="IPR010539">
    <property type="entry name" value="BaxI_1-like"/>
</dbReference>
<keyword evidence="2" id="KW-0812">Transmembrane</keyword>
<evidence type="ECO:0000313" key="3">
    <source>
        <dbReference type="EMBL" id="OMH23788.1"/>
    </source>
</evidence>
<accession>A0A1R1L8D9</accession>
<gene>
    <name evidence="3" type="ORF">BKD30_10385</name>
</gene>
<dbReference type="Pfam" id="PF12811">
    <property type="entry name" value="BaxI_1"/>
    <property type="match status" value="1"/>
</dbReference>
<dbReference type="RefSeq" id="WP_076704485.1">
    <property type="nucleotide sequence ID" value="NZ_MRDE01000068.1"/>
</dbReference>
<proteinExistence type="predicted"/>